<name>A0A2T5G8E0_9BACL</name>
<dbReference type="AlphaFoldDB" id="A0A2T5G8E0"/>
<dbReference type="Proteomes" id="UP000244016">
    <property type="component" value="Unassembled WGS sequence"/>
</dbReference>
<protein>
    <submittedName>
        <fullName evidence="1">Uncharacterized protein</fullName>
    </submittedName>
</protein>
<evidence type="ECO:0000313" key="1">
    <source>
        <dbReference type="EMBL" id="PTQ52447.1"/>
    </source>
</evidence>
<organism evidence="1 2">
    <name type="scientific">Brockia lithotrophica</name>
    <dbReference type="NCBI Taxonomy" id="933949"/>
    <lineage>
        <taxon>Bacteria</taxon>
        <taxon>Bacillati</taxon>
        <taxon>Bacillota</taxon>
        <taxon>Bacilli</taxon>
        <taxon>Bacillales</taxon>
        <taxon>Bacillales Family X. Incertae Sedis</taxon>
        <taxon>Brockia</taxon>
    </lineage>
</organism>
<evidence type="ECO:0000313" key="2">
    <source>
        <dbReference type="Proteomes" id="UP000244016"/>
    </source>
</evidence>
<dbReference type="EMBL" id="PEBW01000002">
    <property type="protein sequence ID" value="PTQ52447.1"/>
    <property type="molecule type" value="Genomic_DNA"/>
</dbReference>
<reference evidence="1 2" key="1">
    <citation type="submission" date="2017-08" db="EMBL/GenBank/DDBJ databases">
        <title>Burning lignite coal seam in the remote Altai Mountains harbors a hydrogen-driven thermophilic microbial community.</title>
        <authorList>
            <person name="Kadnikov V.V."/>
            <person name="Mardanov A.V."/>
            <person name="Ivasenko D."/>
            <person name="Beletsky A.V."/>
            <person name="Karnachuk O.V."/>
            <person name="Ravin N.V."/>
        </authorList>
    </citation>
    <scope>NUCLEOTIDE SEQUENCE [LARGE SCALE GENOMIC DNA]</scope>
    <source>
        <strain evidence="1">AL31</strain>
    </source>
</reference>
<gene>
    <name evidence="1" type="ORF">BLITH_0626</name>
</gene>
<proteinExistence type="predicted"/>
<sequence length="49" mass="5360">MIAFPRPFSFAVRTDSAVRGNDAGRELFRRTKELRSSGSVLAGGDFLSL</sequence>
<comment type="caution">
    <text evidence="1">The sequence shown here is derived from an EMBL/GenBank/DDBJ whole genome shotgun (WGS) entry which is preliminary data.</text>
</comment>
<accession>A0A2T5G8E0</accession>